<comment type="similarity">
    <text evidence="2">Belongs to the type II topoisomerase GyrA/ParC subunit family.</text>
</comment>
<dbReference type="Gene3D" id="3.90.199.10">
    <property type="entry name" value="Topoisomerase II, domain 5"/>
    <property type="match status" value="1"/>
</dbReference>
<dbReference type="Proteomes" id="UP000282832">
    <property type="component" value="Unassembled WGS sequence"/>
</dbReference>
<dbReference type="GO" id="GO:0009330">
    <property type="term" value="C:DNA topoisomerase type II (double strand cut, ATP-hydrolyzing) complex"/>
    <property type="evidence" value="ECO:0007669"/>
    <property type="project" value="TreeGrafter"/>
</dbReference>
<dbReference type="NCBIfam" id="NF009397">
    <property type="entry name" value="PRK12758.1"/>
    <property type="match status" value="1"/>
</dbReference>
<dbReference type="AlphaFoldDB" id="A0A437PWP8"/>
<dbReference type="EMBL" id="SACY01000001">
    <property type="protein sequence ID" value="RVU26681.1"/>
    <property type="molecule type" value="Genomic_DNA"/>
</dbReference>
<evidence type="ECO:0000256" key="7">
    <source>
        <dbReference type="SAM" id="Coils"/>
    </source>
</evidence>
<dbReference type="InterPro" id="IPR013757">
    <property type="entry name" value="Topo_IIA_A_a_sf"/>
</dbReference>
<dbReference type="GO" id="GO:0006265">
    <property type="term" value="P:DNA topological change"/>
    <property type="evidence" value="ECO:0007669"/>
    <property type="project" value="UniProtKB-UniRule"/>
</dbReference>
<dbReference type="SMART" id="SM00434">
    <property type="entry name" value="TOP4c"/>
    <property type="match status" value="1"/>
</dbReference>
<keyword evidence="3 6" id="KW-0799">Topoisomerase</keyword>
<feature type="region of interest" description="Disordered" evidence="8">
    <location>
        <begin position="894"/>
        <end position="934"/>
    </location>
</feature>
<feature type="compositionally biased region" description="Basic and acidic residues" evidence="8">
    <location>
        <begin position="917"/>
        <end position="926"/>
    </location>
</feature>
<evidence type="ECO:0000256" key="8">
    <source>
        <dbReference type="SAM" id="MobiDB-lite"/>
    </source>
</evidence>
<dbReference type="GO" id="GO:0005524">
    <property type="term" value="F:ATP binding"/>
    <property type="evidence" value="ECO:0007669"/>
    <property type="project" value="InterPro"/>
</dbReference>
<dbReference type="Gene3D" id="3.30.1360.40">
    <property type="match status" value="1"/>
</dbReference>
<name>A0A437PWP8_9BACT</name>
<evidence type="ECO:0000256" key="3">
    <source>
        <dbReference type="ARBA" id="ARBA00023029"/>
    </source>
</evidence>
<keyword evidence="11" id="KW-1185">Reference proteome</keyword>
<feature type="active site" description="O-(5'-phospho-DNA)-tyrosine intermediate" evidence="6">
    <location>
        <position position="118"/>
    </location>
</feature>
<evidence type="ECO:0000256" key="1">
    <source>
        <dbReference type="ARBA" id="ARBA00000185"/>
    </source>
</evidence>
<feature type="coiled-coil region" evidence="7">
    <location>
        <begin position="823"/>
        <end position="859"/>
    </location>
</feature>
<evidence type="ECO:0000256" key="4">
    <source>
        <dbReference type="ARBA" id="ARBA00023125"/>
    </source>
</evidence>
<evidence type="ECO:0000313" key="10">
    <source>
        <dbReference type="EMBL" id="RVU26681.1"/>
    </source>
</evidence>
<dbReference type="RefSeq" id="WP_127802232.1">
    <property type="nucleotide sequence ID" value="NZ_SACY01000001.1"/>
</dbReference>
<dbReference type="PROSITE" id="PS52040">
    <property type="entry name" value="TOPO_IIA"/>
    <property type="match status" value="1"/>
</dbReference>
<protein>
    <submittedName>
        <fullName evidence="10">DNA gyrase/topoisomerase IV subunit A</fullName>
    </submittedName>
</protein>
<dbReference type="GO" id="GO:0003918">
    <property type="term" value="F:DNA topoisomerase type II (double strand cut, ATP-hydrolyzing) activity"/>
    <property type="evidence" value="ECO:0007669"/>
    <property type="project" value="UniProtKB-EC"/>
</dbReference>
<evidence type="ECO:0000256" key="6">
    <source>
        <dbReference type="PROSITE-ProRule" id="PRU01384"/>
    </source>
</evidence>
<dbReference type="Gene3D" id="1.10.268.10">
    <property type="entry name" value="Topoisomerase, domain 3"/>
    <property type="match status" value="1"/>
</dbReference>
<evidence type="ECO:0000313" key="11">
    <source>
        <dbReference type="Proteomes" id="UP000282832"/>
    </source>
</evidence>
<comment type="caution">
    <text evidence="10">The sequence shown here is derived from an EMBL/GenBank/DDBJ whole genome shotgun (WGS) entry which is preliminary data.</text>
</comment>
<dbReference type="InterPro" id="IPR002205">
    <property type="entry name" value="Topo_IIA_dom_A"/>
</dbReference>
<feature type="compositionally biased region" description="Basic and acidic residues" evidence="8">
    <location>
        <begin position="894"/>
        <end position="908"/>
    </location>
</feature>
<keyword evidence="4 6" id="KW-0238">DNA-binding</keyword>
<evidence type="ECO:0000259" key="9">
    <source>
        <dbReference type="PROSITE" id="PS52040"/>
    </source>
</evidence>
<dbReference type="InterPro" id="IPR013760">
    <property type="entry name" value="Topo_IIA-like_dom_sf"/>
</dbReference>
<dbReference type="Pfam" id="PF00521">
    <property type="entry name" value="DNA_topoisoIV"/>
    <property type="match status" value="1"/>
</dbReference>
<feature type="domain" description="Topo IIA-type catalytic" evidence="9">
    <location>
        <begin position="37"/>
        <end position="444"/>
    </location>
</feature>
<keyword evidence="5 6" id="KW-0413">Isomerase</keyword>
<sequence>MSEELEGGSLQEQIAVSGMYENWFLEYASYVILERAVPAVEDGLKPVQRRILHALNEMDDGRFNKVANVIGQTMQFHPHGDASINDAIVNLGQKDLVFDCQGNWGDLRTGDGAAAARYIEVRLSKFAKEVVFNPQTTDWQMSYDGRKKEPITLPVKFPLLLAQGVEGIAVGLATKIMPHNFCELIQASIDILSNKKFEIFPDFQTGGMVDVSNYIDGVRGSRIRVRAKIEELDKKTLVVKDIPFSTTTTSLIDSIIKANDTGKIKIKKVIDNTAKDVEIQIQLAPGISPDVTIDALYAFTDCEVSISPNACVIINEKPHFVGVSEILKVNTHQTVDLLKQELEIRKGELLERLLFSSLEKIFIENRIYRDIEECETFELVIETVDKGLEPFKKDFYREIVEDDILRLLEIRIKRISKFDSFKADEAMRRLEEELAEVEFHLANLIKYAIDYFKNLLAKFGKGRERKTEIQNFNTISATVVAAANQKLYVNREDGFIGYGLKKDEYVMDCSDIDDIIVFRSNGVCVVTKVQDKVFVGKDIIYCSVFKKNDDRKVYNLTYSDGKTGQSYVKRFKVTAVTRDREYKIVGADSKSKITYFSANENGEAEVIQVNLTASCKAKIKQFDYDFKNLAIKGRESMGNLLTKYPVRKIVLKSAGISTLGGVDIWYDPTIGRLNRDEHGIHIGNFEPKDLILVISKNGQYELTNFELTNRYPSEEVLYLHKFNPNGIISAAYFDGATKVNMIKRFKIETSTVDKKFHFITEHKASKLLAVSDNYAPDVQIKAKPDGKNTEISLLPIDELVEVRGWKAIGNKLNFNKLTEIEFIATETEEVESEELKVENAELKVESNEIESEKLKVKSEVEEDEPEFVINNLEEKKTEDEPEFIVNMPQIEKESGELKVESEKFKGESEDVPFEIKNLPDDYEKGNPGEQLGLF</sequence>
<dbReference type="PANTHER" id="PTHR43493:SF5">
    <property type="entry name" value="DNA GYRASE SUBUNIT A, CHLOROPLASTIC_MITOCHONDRIAL"/>
    <property type="match status" value="1"/>
</dbReference>
<dbReference type="InterPro" id="IPR050220">
    <property type="entry name" value="Type_II_DNA_Topoisomerases"/>
</dbReference>
<dbReference type="PANTHER" id="PTHR43493">
    <property type="entry name" value="DNA GYRASE/TOPOISOMERASE SUBUNIT A"/>
    <property type="match status" value="1"/>
</dbReference>
<reference evidence="10 11" key="1">
    <citation type="submission" date="2019-01" db="EMBL/GenBank/DDBJ databases">
        <authorList>
            <person name="Chen W.-M."/>
        </authorList>
    </citation>
    <scope>NUCLEOTIDE SEQUENCE [LARGE SCALE GENOMIC DNA]</scope>
    <source>
        <strain evidence="10 11">FSY-15</strain>
    </source>
</reference>
<dbReference type="SUPFAM" id="SSF56719">
    <property type="entry name" value="Type II DNA topoisomerase"/>
    <property type="match status" value="1"/>
</dbReference>
<gene>
    <name evidence="10" type="ORF">EOJ36_01405</name>
</gene>
<keyword evidence="7" id="KW-0175">Coiled coil</keyword>
<evidence type="ECO:0000256" key="2">
    <source>
        <dbReference type="ARBA" id="ARBA00008263"/>
    </source>
</evidence>
<dbReference type="GO" id="GO:0003677">
    <property type="term" value="F:DNA binding"/>
    <property type="evidence" value="ECO:0007669"/>
    <property type="project" value="UniProtKB-UniRule"/>
</dbReference>
<dbReference type="GO" id="GO:0005737">
    <property type="term" value="C:cytoplasm"/>
    <property type="evidence" value="ECO:0007669"/>
    <property type="project" value="TreeGrafter"/>
</dbReference>
<proteinExistence type="inferred from homology"/>
<dbReference type="InterPro" id="IPR013758">
    <property type="entry name" value="Topo_IIA_A/C_ab"/>
</dbReference>
<comment type="catalytic activity">
    <reaction evidence="1 6">
        <text>ATP-dependent breakage, passage and rejoining of double-stranded DNA.</text>
        <dbReference type="EC" id="5.6.2.2"/>
    </reaction>
</comment>
<dbReference type="OrthoDB" id="9806486at2"/>
<accession>A0A437PWP8</accession>
<dbReference type="NCBIfam" id="NF007209">
    <property type="entry name" value="PRK09631.1"/>
    <property type="match status" value="1"/>
</dbReference>
<organism evidence="10 11">
    <name type="scientific">Sandaracinomonas limnophila</name>
    <dbReference type="NCBI Taxonomy" id="1862386"/>
    <lineage>
        <taxon>Bacteria</taxon>
        <taxon>Pseudomonadati</taxon>
        <taxon>Bacteroidota</taxon>
        <taxon>Cytophagia</taxon>
        <taxon>Cytophagales</taxon>
        <taxon>Flectobacillaceae</taxon>
        <taxon>Sandaracinomonas</taxon>
    </lineage>
</organism>
<evidence type="ECO:0000256" key="5">
    <source>
        <dbReference type="ARBA" id="ARBA00023235"/>
    </source>
</evidence>